<reference evidence="1" key="1">
    <citation type="submission" date="2014-09" db="EMBL/GenBank/DDBJ databases">
        <authorList>
            <person name="Magalhaes I.L.F."/>
            <person name="Oliveira U."/>
            <person name="Santos F.R."/>
            <person name="Vidigal T.H.D.A."/>
            <person name="Brescovit A.D."/>
            <person name="Santos A.J."/>
        </authorList>
    </citation>
    <scope>NUCLEOTIDE SEQUENCE</scope>
    <source>
        <tissue evidence="1">Shoot tissue taken approximately 20 cm above the soil surface</tissue>
    </source>
</reference>
<proteinExistence type="predicted"/>
<accession>A0A0A9F175</accession>
<sequence>MCFELRVQDWRLCSMLASASKRLPFLLIDRSLGTAPVLPFYSLSGGCYIFVPRTNC</sequence>
<protein>
    <submittedName>
        <fullName evidence="1">Uncharacterized protein</fullName>
    </submittedName>
</protein>
<evidence type="ECO:0000313" key="1">
    <source>
        <dbReference type="EMBL" id="JAE06780.1"/>
    </source>
</evidence>
<dbReference type="AlphaFoldDB" id="A0A0A9F175"/>
<name>A0A0A9F175_ARUDO</name>
<reference evidence="1" key="2">
    <citation type="journal article" date="2015" name="Data Brief">
        <title>Shoot transcriptome of the giant reed, Arundo donax.</title>
        <authorList>
            <person name="Barrero R.A."/>
            <person name="Guerrero F.D."/>
            <person name="Moolhuijzen P."/>
            <person name="Goolsby J.A."/>
            <person name="Tidwell J."/>
            <person name="Bellgard S.E."/>
            <person name="Bellgard M.I."/>
        </authorList>
    </citation>
    <scope>NUCLEOTIDE SEQUENCE</scope>
    <source>
        <tissue evidence="1">Shoot tissue taken approximately 20 cm above the soil surface</tissue>
    </source>
</reference>
<organism evidence="1">
    <name type="scientific">Arundo donax</name>
    <name type="common">Giant reed</name>
    <name type="synonym">Donax arundinaceus</name>
    <dbReference type="NCBI Taxonomy" id="35708"/>
    <lineage>
        <taxon>Eukaryota</taxon>
        <taxon>Viridiplantae</taxon>
        <taxon>Streptophyta</taxon>
        <taxon>Embryophyta</taxon>
        <taxon>Tracheophyta</taxon>
        <taxon>Spermatophyta</taxon>
        <taxon>Magnoliopsida</taxon>
        <taxon>Liliopsida</taxon>
        <taxon>Poales</taxon>
        <taxon>Poaceae</taxon>
        <taxon>PACMAD clade</taxon>
        <taxon>Arundinoideae</taxon>
        <taxon>Arundineae</taxon>
        <taxon>Arundo</taxon>
    </lineage>
</organism>
<dbReference type="EMBL" id="GBRH01191116">
    <property type="protein sequence ID" value="JAE06780.1"/>
    <property type="molecule type" value="Transcribed_RNA"/>
</dbReference>